<evidence type="ECO:0000313" key="2">
    <source>
        <dbReference type="EMBL" id="GFY70489.1"/>
    </source>
</evidence>
<protein>
    <submittedName>
        <fullName evidence="2">Uncharacterized protein</fullName>
    </submittedName>
</protein>
<comment type="caution">
    <text evidence="2">The sequence shown here is derived from an EMBL/GenBank/DDBJ whole genome shotgun (WGS) entry which is preliminary data.</text>
</comment>
<feature type="compositionally biased region" description="Basic residues" evidence="1">
    <location>
        <begin position="65"/>
        <end position="75"/>
    </location>
</feature>
<dbReference type="AlphaFoldDB" id="A0A8X7CFM2"/>
<dbReference type="Proteomes" id="UP000886998">
    <property type="component" value="Unassembled WGS sequence"/>
</dbReference>
<feature type="region of interest" description="Disordered" evidence="1">
    <location>
        <begin position="201"/>
        <end position="226"/>
    </location>
</feature>
<gene>
    <name evidence="2" type="ORF">TNIN_103771</name>
</gene>
<accession>A0A8X7CFM2</accession>
<feature type="region of interest" description="Disordered" evidence="1">
    <location>
        <begin position="113"/>
        <end position="132"/>
    </location>
</feature>
<reference evidence="2" key="1">
    <citation type="submission" date="2020-08" db="EMBL/GenBank/DDBJ databases">
        <title>Multicomponent nature underlies the extraordinary mechanical properties of spider dragline silk.</title>
        <authorList>
            <person name="Kono N."/>
            <person name="Nakamura H."/>
            <person name="Mori M."/>
            <person name="Yoshida Y."/>
            <person name="Ohtoshi R."/>
            <person name="Malay A.D."/>
            <person name="Moran D.A.P."/>
            <person name="Tomita M."/>
            <person name="Numata K."/>
            <person name="Arakawa K."/>
        </authorList>
    </citation>
    <scope>NUCLEOTIDE SEQUENCE</scope>
</reference>
<feature type="compositionally biased region" description="Basic and acidic residues" evidence="1">
    <location>
        <begin position="47"/>
        <end position="61"/>
    </location>
</feature>
<sequence>MGPRRDGPARTWSMSWTRPSIVLDRRRDWTERSRPRRRAESSVGLRRHGEMRGRTEGDGPGRGRSGPRRTVRGRGRGPGGLERVGMDRRVDLVDGSWTRPSIVLDRRRVDREASARGPRRGHRRFRNSGTFLSPRLSESNKLFSALPAVRELRAFEAANPDFQRVAGARRAERTSKFQSRSPPPRAPAVIFLSQAGTPEFRTCRSSADRGPPSGARSEDCRSQSHIFSKDSDETFSEYVKISDGPVRS</sequence>
<name>A0A8X7CFM2_9ARAC</name>
<proteinExistence type="predicted"/>
<feature type="compositionally biased region" description="Basic and acidic residues" evidence="1">
    <location>
        <begin position="216"/>
        <end position="226"/>
    </location>
</feature>
<evidence type="ECO:0000256" key="1">
    <source>
        <dbReference type="SAM" id="MobiDB-lite"/>
    </source>
</evidence>
<feature type="region of interest" description="Disordered" evidence="1">
    <location>
        <begin position="25"/>
        <end position="90"/>
    </location>
</feature>
<feature type="compositionally biased region" description="Basic residues" evidence="1">
    <location>
        <begin position="117"/>
        <end position="126"/>
    </location>
</feature>
<organism evidence="2 3">
    <name type="scientific">Trichonephila inaurata madagascariensis</name>
    <dbReference type="NCBI Taxonomy" id="2747483"/>
    <lineage>
        <taxon>Eukaryota</taxon>
        <taxon>Metazoa</taxon>
        <taxon>Ecdysozoa</taxon>
        <taxon>Arthropoda</taxon>
        <taxon>Chelicerata</taxon>
        <taxon>Arachnida</taxon>
        <taxon>Araneae</taxon>
        <taxon>Araneomorphae</taxon>
        <taxon>Entelegynae</taxon>
        <taxon>Araneoidea</taxon>
        <taxon>Nephilidae</taxon>
        <taxon>Trichonephila</taxon>
        <taxon>Trichonephila inaurata</taxon>
    </lineage>
</organism>
<evidence type="ECO:0000313" key="3">
    <source>
        <dbReference type="Proteomes" id="UP000886998"/>
    </source>
</evidence>
<dbReference type="EMBL" id="BMAV01018294">
    <property type="protein sequence ID" value="GFY70489.1"/>
    <property type="molecule type" value="Genomic_DNA"/>
</dbReference>
<keyword evidence="3" id="KW-1185">Reference proteome</keyword>